<dbReference type="GeneTree" id="ENSGT00940000154030"/>
<evidence type="ECO:0000256" key="7">
    <source>
        <dbReference type="ARBA" id="ARBA00022946"/>
    </source>
</evidence>
<comment type="catalytic activity">
    <reaction evidence="11">
        <text>CMP + ATP = CDP + ADP</text>
        <dbReference type="Rhea" id="RHEA:11600"/>
        <dbReference type="ChEBI" id="CHEBI:30616"/>
        <dbReference type="ChEBI" id="CHEBI:58069"/>
        <dbReference type="ChEBI" id="CHEBI:60377"/>
        <dbReference type="ChEBI" id="CHEBI:456216"/>
        <dbReference type="EC" id="2.7.4.14"/>
    </reaction>
</comment>
<evidence type="ECO:0000313" key="17">
    <source>
        <dbReference type="Ensembl" id="ENSCCRP00000110151.1"/>
    </source>
</evidence>
<dbReference type="GO" id="GO:0006233">
    <property type="term" value="P:dTDP biosynthetic process"/>
    <property type="evidence" value="ECO:0007669"/>
    <property type="project" value="TreeGrafter"/>
</dbReference>
<keyword evidence="18" id="KW-1185">Reference proteome</keyword>
<reference evidence="17" key="1">
    <citation type="submission" date="2025-08" db="UniProtKB">
        <authorList>
            <consortium name="Ensembl"/>
        </authorList>
    </citation>
    <scope>IDENTIFICATION</scope>
</reference>
<dbReference type="PANTHER" id="PTHR10344">
    <property type="entry name" value="THYMIDYLATE KINASE"/>
    <property type="match status" value="1"/>
</dbReference>
<dbReference type="GO" id="GO:0004798">
    <property type="term" value="F:dTMP kinase activity"/>
    <property type="evidence" value="ECO:0007669"/>
    <property type="project" value="TreeGrafter"/>
</dbReference>
<dbReference type="GO" id="GO:0005524">
    <property type="term" value="F:ATP binding"/>
    <property type="evidence" value="ECO:0007669"/>
    <property type="project" value="UniProtKB-KW"/>
</dbReference>
<keyword evidence="8" id="KW-0665">Pyrimidine biosynthesis</keyword>
<evidence type="ECO:0000256" key="2">
    <source>
        <dbReference type="ARBA" id="ARBA00009776"/>
    </source>
</evidence>
<dbReference type="Proteomes" id="UP001108240">
    <property type="component" value="Unplaced"/>
</dbReference>
<evidence type="ECO:0000256" key="8">
    <source>
        <dbReference type="ARBA" id="ARBA00022975"/>
    </source>
</evidence>
<evidence type="ECO:0000256" key="13">
    <source>
        <dbReference type="ARBA" id="ARBA00066590"/>
    </source>
</evidence>
<dbReference type="Ensembl" id="ENSCCRT00000154923.1">
    <property type="protein sequence ID" value="ENSCCRP00000110151.1"/>
    <property type="gene ID" value="ENSCCRG00000055315.1"/>
</dbReference>
<evidence type="ECO:0000256" key="3">
    <source>
        <dbReference type="ARBA" id="ARBA00022679"/>
    </source>
</evidence>
<organism evidence="17 18">
    <name type="scientific">Cyprinus carpio carpio</name>
    <dbReference type="NCBI Taxonomy" id="630221"/>
    <lineage>
        <taxon>Eukaryota</taxon>
        <taxon>Metazoa</taxon>
        <taxon>Chordata</taxon>
        <taxon>Craniata</taxon>
        <taxon>Vertebrata</taxon>
        <taxon>Euteleostomi</taxon>
        <taxon>Actinopterygii</taxon>
        <taxon>Neopterygii</taxon>
        <taxon>Teleostei</taxon>
        <taxon>Ostariophysi</taxon>
        <taxon>Cypriniformes</taxon>
        <taxon>Cyprinidae</taxon>
        <taxon>Cyprininae</taxon>
        <taxon>Cyprinus</taxon>
    </lineage>
</organism>
<dbReference type="InterPro" id="IPR027417">
    <property type="entry name" value="P-loop_NTPase"/>
</dbReference>
<comment type="similarity">
    <text evidence="2">Belongs to the thymidylate kinase family.</text>
</comment>
<dbReference type="AlphaFoldDB" id="A0A9J7XUA2"/>
<evidence type="ECO:0000256" key="12">
    <source>
        <dbReference type="ARBA" id="ARBA00051598"/>
    </source>
</evidence>
<dbReference type="Gene3D" id="3.40.50.300">
    <property type="entry name" value="P-loop containing nucleotide triphosphate hydrolases"/>
    <property type="match status" value="1"/>
</dbReference>
<evidence type="ECO:0000256" key="11">
    <source>
        <dbReference type="ARBA" id="ARBA00051396"/>
    </source>
</evidence>
<dbReference type="Pfam" id="PF02223">
    <property type="entry name" value="Thymidylate_kin"/>
    <property type="match status" value="1"/>
</dbReference>
<name>A0A9J7XUA2_CYPCA</name>
<evidence type="ECO:0000256" key="1">
    <source>
        <dbReference type="ARBA" id="ARBA00004173"/>
    </source>
</evidence>
<evidence type="ECO:0000256" key="4">
    <source>
        <dbReference type="ARBA" id="ARBA00022741"/>
    </source>
</evidence>
<evidence type="ECO:0000256" key="10">
    <source>
        <dbReference type="ARBA" id="ARBA00023128"/>
    </source>
</evidence>
<keyword evidence="10" id="KW-0496">Mitochondrion</keyword>
<proteinExistence type="inferred from homology"/>
<comment type="catalytic activity">
    <reaction evidence="12">
        <text>dCMP + ATP = dCDP + ADP</text>
        <dbReference type="Rhea" id="RHEA:25094"/>
        <dbReference type="ChEBI" id="CHEBI:30616"/>
        <dbReference type="ChEBI" id="CHEBI:57566"/>
        <dbReference type="ChEBI" id="CHEBI:58593"/>
        <dbReference type="ChEBI" id="CHEBI:456216"/>
        <dbReference type="EC" id="2.7.4.14"/>
    </reaction>
</comment>
<evidence type="ECO:0000256" key="15">
    <source>
        <dbReference type="ARBA" id="ARBA00076149"/>
    </source>
</evidence>
<dbReference type="GO" id="GO:0005739">
    <property type="term" value="C:mitochondrion"/>
    <property type="evidence" value="ECO:0007669"/>
    <property type="project" value="UniProtKB-SubCell"/>
</dbReference>
<keyword evidence="6" id="KW-0067">ATP-binding</keyword>
<dbReference type="GO" id="GO:0004550">
    <property type="term" value="F:nucleoside diphosphate kinase activity"/>
    <property type="evidence" value="ECO:0007669"/>
    <property type="project" value="TreeGrafter"/>
</dbReference>
<dbReference type="InterPro" id="IPR039430">
    <property type="entry name" value="Thymidylate_kin-like_dom"/>
</dbReference>
<accession>A0A9J7XUA2</accession>
<reference evidence="17" key="2">
    <citation type="submission" date="2025-09" db="UniProtKB">
        <authorList>
            <consortium name="Ensembl"/>
        </authorList>
    </citation>
    <scope>IDENTIFICATION</scope>
</reference>
<evidence type="ECO:0000256" key="5">
    <source>
        <dbReference type="ARBA" id="ARBA00022777"/>
    </source>
</evidence>
<evidence type="ECO:0000259" key="16">
    <source>
        <dbReference type="Pfam" id="PF02223"/>
    </source>
</evidence>
<dbReference type="PANTHER" id="PTHR10344:SF4">
    <property type="entry name" value="UMP-CMP KINASE 2, MITOCHONDRIAL"/>
    <property type="match status" value="1"/>
</dbReference>
<evidence type="ECO:0000256" key="9">
    <source>
        <dbReference type="ARBA" id="ARBA00023054"/>
    </source>
</evidence>
<sequence length="486" mass="55728">MLKSAMFRCGQLCSRVFAVEFDLRTEPLYFTLSSTPQELHHAHQQLFGDGEKLFSLHVHCDNRTEKARTHAEIKHKLSDTLSRDCDVFEASAFIPNVKNSVVKGFFIRDKSTTSLSEDILKTLQQSKSVCVFSYKREGQHCWQEQWSPVSPVEDSVRKYVTPAAAAEHHPSTLNIRNADVYYCMNEAYEVLQECTDIIPESKEVLKLVDEQLEKSRGEGFPVIVIEGLDATGKTTLTEALRDTLNATLLKSPPQCLAPFRQRFDSEPPLIRRAFYALGNYITAAHIGKESQRAPVIVDRYWHSTAAYAIATAVGGRVENLPKPDSELYQWPEDLLKPNLVLLLTVSPEERLRRLRDRGQDKTVEEAELEINQLFRLKCCQLQGGEGAIVAYRSLWKRWWEEDQRETICVFCASITLRPRSHMYTGIFINRVFPSSVLRKNLHPHENAKACYEALSRACQANRWRFNLNHKAMLANQKPEKVSSRRR</sequence>
<comment type="subcellular location">
    <subcellularLocation>
        <location evidence="1">Mitochondrion</location>
    </subcellularLocation>
</comment>
<keyword evidence="7" id="KW-0809">Transit peptide</keyword>
<evidence type="ECO:0000256" key="14">
    <source>
        <dbReference type="ARBA" id="ARBA00070686"/>
    </source>
</evidence>
<dbReference type="SUPFAM" id="SSF52540">
    <property type="entry name" value="P-loop containing nucleoside triphosphate hydrolases"/>
    <property type="match status" value="1"/>
</dbReference>
<keyword evidence="5" id="KW-0418">Kinase</keyword>
<feature type="domain" description="Thymidylate kinase-like" evidence="16">
    <location>
        <begin position="225"/>
        <end position="376"/>
    </location>
</feature>
<dbReference type="FunFam" id="3.40.50.300:FF:001133">
    <property type="entry name" value="UMP-CMP kinase 2, mitochondrial"/>
    <property type="match status" value="1"/>
</dbReference>
<dbReference type="OMA" id="CYSVLVC"/>
<dbReference type="GO" id="GO:0006235">
    <property type="term" value="P:dTTP biosynthetic process"/>
    <property type="evidence" value="ECO:0007669"/>
    <property type="project" value="TreeGrafter"/>
</dbReference>
<keyword evidence="4" id="KW-0547">Nucleotide-binding</keyword>
<protein>
    <recommendedName>
        <fullName evidence="14">UMP-CMP kinase 2, mitochondrial</fullName>
        <ecNumber evidence="13">2.7.4.14</ecNumber>
    </recommendedName>
    <alternativeName>
        <fullName evidence="15">Nucleoside-diphosphate kinase</fullName>
    </alternativeName>
</protein>
<evidence type="ECO:0000313" key="18">
    <source>
        <dbReference type="Proteomes" id="UP001108240"/>
    </source>
</evidence>
<evidence type="ECO:0000256" key="6">
    <source>
        <dbReference type="ARBA" id="ARBA00022840"/>
    </source>
</evidence>
<dbReference type="GO" id="GO:0006227">
    <property type="term" value="P:dUDP biosynthetic process"/>
    <property type="evidence" value="ECO:0007669"/>
    <property type="project" value="TreeGrafter"/>
</dbReference>
<keyword evidence="9" id="KW-0175">Coiled coil</keyword>
<dbReference type="EC" id="2.7.4.14" evidence="13"/>
<keyword evidence="3" id="KW-0808">Transferase</keyword>